<comment type="caution">
    <text evidence="1">The sequence shown here is derived from an EMBL/GenBank/DDBJ whole genome shotgun (WGS) entry which is preliminary data.</text>
</comment>
<evidence type="ECO:0000313" key="1">
    <source>
        <dbReference type="EMBL" id="GII58205.1"/>
    </source>
</evidence>
<reference evidence="1" key="1">
    <citation type="submission" date="2021-01" db="EMBL/GenBank/DDBJ databases">
        <title>Whole genome shotgun sequence of Planotetraspora thailandica NBRC 104271.</title>
        <authorList>
            <person name="Komaki H."/>
            <person name="Tamura T."/>
        </authorList>
    </citation>
    <scope>NUCLEOTIDE SEQUENCE</scope>
    <source>
        <strain evidence="1">NBRC 104271</strain>
    </source>
</reference>
<protein>
    <submittedName>
        <fullName evidence="1">Uncharacterized protein</fullName>
    </submittedName>
</protein>
<dbReference type="AlphaFoldDB" id="A0A8J3XZU2"/>
<sequence>MNYQGVCGETEDLVEHSYRSWAEVREGVITLAALSYEFHQQAVLASTPNVEEITHLGADHRPLVVITAPWW</sequence>
<accession>A0A8J3XZU2</accession>
<dbReference type="Proteomes" id="UP000605992">
    <property type="component" value="Unassembled WGS sequence"/>
</dbReference>
<proteinExistence type="predicted"/>
<evidence type="ECO:0000313" key="2">
    <source>
        <dbReference type="Proteomes" id="UP000605992"/>
    </source>
</evidence>
<dbReference type="EMBL" id="BOOR01000061">
    <property type="protein sequence ID" value="GII58205.1"/>
    <property type="molecule type" value="Genomic_DNA"/>
</dbReference>
<keyword evidence="2" id="KW-1185">Reference proteome</keyword>
<gene>
    <name evidence="1" type="ORF">Pth03_65940</name>
</gene>
<organism evidence="1 2">
    <name type="scientific">Planotetraspora thailandica</name>
    <dbReference type="NCBI Taxonomy" id="487172"/>
    <lineage>
        <taxon>Bacteria</taxon>
        <taxon>Bacillati</taxon>
        <taxon>Actinomycetota</taxon>
        <taxon>Actinomycetes</taxon>
        <taxon>Streptosporangiales</taxon>
        <taxon>Streptosporangiaceae</taxon>
        <taxon>Planotetraspora</taxon>
    </lineage>
</organism>
<name>A0A8J3XZU2_9ACTN</name>